<proteinExistence type="predicted"/>
<evidence type="ECO:0000313" key="2">
    <source>
        <dbReference type="Proteomes" id="UP000501690"/>
    </source>
</evidence>
<reference evidence="1 2" key="1">
    <citation type="submission" date="2019-04" db="EMBL/GenBank/DDBJ databases">
        <title>An improved genome assembly and genetic linkage map for asparagus bean, Vigna unguiculata ssp. sesquipedialis.</title>
        <authorList>
            <person name="Xia Q."/>
            <person name="Zhang R."/>
            <person name="Dong Y."/>
        </authorList>
    </citation>
    <scope>NUCLEOTIDE SEQUENCE [LARGE SCALE GENOMIC DNA]</scope>
    <source>
        <tissue evidence="1">Leaf</tissue>
    </source>
</reference>
<accession>A0A4D6LW82</accession>
<protein>
    <submittedName>
        <fullName evidence="1">Uncharacterized protein</fullName>
    </submittedName>
</protein>
<evidence type="ECO:0000313" key="1">
    <source>
        <dbReference type="EMBL" id="QCD92608.1"/>
    </source>
</evidence>
<name>A0A4D6LW82_VIGUN</name>
<gene>
    <name evidence="1" type="ORF">DEO72_LG5g675</name>
</gene>
<sequence length="104" mass="11854">MKRLVERPALRLQLPGTLILQESPLQIAADRGATERGVTTTRSVRLLSLTAGRDCIARQREKHNHELCRLLPRRLEELHRENSHSHTSCDLERGSNTICADCEF</sequence>
<dbReference type="AlphaFoldDB" id="A0A4D6LW82"/>
<dbReference type="EMBL" id="CP039349">
    <property type="protein sequence ID" value="QCD92608.1"/>
    <property type="molecule type" value="Genomic_DNA"/>
</dbReference>
<keyword evidence="2" id="KW-1185">Reference proteome</keyword>
<organism evidence="1 2">
    <name type="scientific">Vigna unguiculata</name>
    <name type="common">Cowpea</name>
    <dbReference type="NCBI Taxonomy" id="3917"/>
    <lineage>
        <taxon>Eukaryota</taxon>
        <taxon>Viridiplantae</taxon>
        <taxon>Streptophyta</taxon>
        <taxon>Embryophyta</taxon>
        <taxon>Tracheophyta</taxon>
        <taxon>Spermatophyta</taxon>
        <taxon>Magnoliopsida</taxon>
        <taxon>eudicotyledons</taxon>
        <taxon>Gunneridae</taxon>
        <taxon>Pentapetalae</taxon>
        <taxon>rosids</taxon>
        <taxon>fabids</taxon>
        <taxon>Fabales</taxon>
        <taxon>Fabaceae</taxon>
        <taxon>Papilionoideae</taxon>
        <taxon>50 kb inversion clade</taxon>
        <taxon>NPAAA clade</taxon>
        <taxon>indigoferoid/millettioid clade</taxon>
        <taxon>Phaseoleae</taxon>
        <taxon>Vigna</taxon>
    </lineage>
</organism>
<dbReference type="Gramene" id="Vigun04g053600.1.v1.2">
    <property type="protein sequence ID" value="Vigun04g053600.1.v1.2.CDS.1"/>
    <property type="gene ID" value="Vigun04g053600.v1.2"/>
</dbReference>
<dbReference type="Proteomes" id="UP000501690">
    <property type="component" value="Linkage Group LG5"/>
</dbReference>